<accession>A0A382U9F0</accession>
<gene>
    <name evidence="1" type="ORF">METZ01_LOCUS383481</name>
</gene>
<proteinExistence type="predicted"/>
<name>A0A382U9F0_9ZZZZ</name>
<dbReference type="Pfam" id="PF11164">
    <property type="entry name" value="DUF2948"/>
    <property type="match status" value="1"/>
</dbReference>
<protein>
    <recommendedName>
        <fullName evidence="2">DUF2948 family protein</fullName>
    </recommendedName>
</protein>
<reference evidence="1" key="1">
    <citation type="submission" date="2018-05" db="EMBL/GenBank/DDBJ databases">
        <authorList>
            <person name="Lanie J.A."/>
            <person name="Ng W.-L."/>
            <person name="Kazmierczak K.M."/>
            <person name="Andrzejewski T.M."/>
            <person name="Davidsen T.M."/>
            <person name="Wayne K.J."/>
            <person name="Tettelin H."/>
            <person name="Glass J.I."/>
            <person name="Rusch D."/>
            <person name="Podicherti R."/>
            <person name="Tsui H.-C.T."/>
            <person name="Winkler M.E."/>
        </authorList>
    </citation>
    <scope>NUCLEOTIDE SEQUENCE</scope>
</reference>
<dbReference type="InterPro" id="IPR021335">
    <property type="entry name" value="DUF2948"/>
</dbReference>
<organism evidence="1">
    <name type="scientific">marine metagenome</name>
    <dbReference type="NCBI Taxonomy" id="408172"/>
    <lineage>
        <taxon>unclassified sequences</taxon>
        <taxon>metagenomes</taxon>
        <taxon>ecological metagenomes</taxon>
    </lineage>
</organism>
<evidence type="ECO:0008006" key="2">
    <source>
        <dbReference type="Google" id="ProtNLM"/>
    </source>
</evidence>
<evidence type="ECO:0000313" key="1">
    <source>
        <dbReference type="EMBL" id="SVD30627.1"/>
    </source>
</evidence>
<sequence length="149" mass="17389">MSEKARNNLKLIGKNLEDLKVISAYSQDSIVAVKDIVFLERNRIFVMMINRFMWEDIEKGTFRQNKRIRCAIKFEGILKVKSKKINQKNRNKRLECLAIKCNEILSKNYEINFFFAGGSIITLISESIEVVMNDLGASWNVKYIPKHKI</sequence>
<dbReference type="AlphaFoldDB" id="A0A382U9F0"/>
<dbReference type="EMBL" id="UINC01142346">
    <property type="protein sequence ID" value="SVD30627.1"/>
    <property type="molecule type" value="Genomic_DNA"/>
</dbReference>